<dbReference type="PANTHER" id="PTHR42648">
    <property type="entry name" value="TRANSPOSASE, PUTATIVE-RELATED"/>
    <property type="match status" value="1"/>
</dbReference>
<dbReference type="GO" id="GO:0008270">
    <property type="term" value="F:zinc ion binding"/>
    <property type="evidence" value="ECO:0007669"/>
    <property type="project" value="InterPro"/>
</dbReference>
<dbReference type="SUPFAM" id="SSF56672">
    <property type="entry name" value="DNA/RNA polymerases"/>
    <property type="match status" value="1"/>
</dbReference>
<dbReference type="InterPro" id="IPR001584">
    <property type="entry name" value="Integrase_cat-core"/>
</dbReference>
<evidence type="ECO:0000256" key="5">
    <source>
        <dbReference type="SAM" id="MobiDB-lite"/>
    </source>
</evidence>
<evidence type="ECO:0000259" key="6">
    <source>
        <dbReference type="PROSITE" id="PS50994"/>
    </source>
</evidence>
<dbReference type="InterPro" id="IPR036397">
    <property type="entry name" value="RNaseH_sf"/>
</dbReference>
<reference evidence="9 10" key="1">
    <citation type="submission" date="2019-08" db="EMBL/GenBank/DDBJ databases">
        <title>Draft genome sequences of two oriental melons (Cucumis melo L. var makuwa).</title>
        <authorList>
            <person name="Kwon S.-Y."/>
        </authorList>
    </citation>
    <scope>NUCLEOTIDE SEQUENCE [LARGE SCALE GENOMIC DNA]</scope>
    <source>
        <strain evidence="10">cv. Chang Bougi</strain>
        <strain evidence="9">cv. SW 3</strain>
        <tissue evidence="7">Leaf</tissue>
    </source>
</reference>
<comment type="caution">
    <text evidence="7">The sequence shown here is derived from an EMBL/GenBank/DDBJ whole genome shotgun (WGS) entry which is preliminary data.</text>
</comment>
<feature type="compositionally biased region" description="Polar residues" evidence="5">
    <location>
        <begin position="455"/>
        <end position="468"/>
    </location>
</feature>
<dbReference type="PANTHER" id="PTHR42648:SF26">
    <property type="entry name" value="INTEGRASE CATALYTIC DOMAIN-CONTAINING PROTEIN"/>
    <property type="match status" value="1"/>
</dbReference>
<dbReference type="InterPro" id="IPR057670">
    <property type="entry name" value="SH3_retrovirus"/>
</dbReference>
<dbReference type="GO" id="GO:0015074">
    <property type="term" value="P:DNA integration"/>
    <property type="evidence" value="ECO:0007669"/>
    <property type="project" value="InterPro"/>
</dbReference>
<evidence type="ECO:0000313" key="10">
    <source>
        <dbReference type="Proteomes" id="UP000321947"/>
    </source>
</evidence>
<evidence type="ECO:0000256" key="2">
    <source>
        <dbReference type="ARBA" id="ARBA00022723"/>
    </source>
</evidence>
<dbReference type="EMBL" id="SSTD01011057">
    <property type="protein sequence ID" value="TYK10893.1"/>
    <property type="molecule type" value="Genomic_DNA"/>
</dbReference>
<evidence type="ECO:0000256" key="1">
    <source>
        <dbReference type="ARBA" id="ARBA00022670"/>
    </source>
</evidence>
<dbReference type="CDD" id="cd09272">
    <property type="entry name" value="RNase_HI_RT_Ty1"/>
    <property type="match status" value="1"/>
</dbReference>
<dbReference type="GO" id="GO:0003676">
    <property type="term" value="F:nucleic acid binding"/>
    <property type="evidence" value="ECO:0007669"/>
    <property type="project" value="InterPro"/>
</dbReference>
<dbReference type="Pfam" id="PF22936">
    <property type="entry name" value="Pol_BBD"/>
    <property type="match status" value="1"/>
</dbReference>
<evidence type="ECO:0000313" key="7">
    <source>
        <dbReference type="EMBL" id="KAA0067280.1"/>
    </source>
</evidence>
<dbReference type="GO" id="GO:0004190">
    <property type="term" value="F:aspartic-type endopeptidase activity"/>
    <property type="evidence" value="ECO:0007669"/>
    <property type="project" value="UniProtKB-KW"/>
</dbReference>
<dbReference type="SUPFAM" id="SSF57756">
    <property type="entry name" value="Retrovirus zinc finger-like domains"/>
    <property type="match status" value="1"/>
</dbReference>
<dbReference type="EMBL" id="SSTE01000601">
    <property type="protein sequence ID" value="KAA0067280.1"/>
    <property type="molecule type" value="Genomic_DNA"/>
</dbReference>
<keyword evidence="1" id="KW-0645">Protease</keyword>
<dbReference type="SMART" id="SM00343">
    <property type="entry name" value="ZnF_C2HC"/>
    <property type="match status" value="2"/>
</dbReference>
<dbReference type="InterPro" id="IPR054722">
    <property type="entry name" value="PolX-like_BBD"/>
</dbReference>
<feature type="region of interest" description="Disordered" evidence="5">
    <location>
        <begin position="446"/>
        <end position="484"/>
    </location>
</feature>
<dbReference type="Proteomes" id="UP000321393">
    <property type="component" value="Unassembled WGS sequence"/>
</dbReference>
<name>A0A5A7VJ82_CUCMM</name>
<dbReference type="InterPro" id="IPR001878">
    <property type="entry name" value="Znf_CCHC"/>
</dbReference>
<gene>
    <name evidence="8" type="ORF">E5676_scaffold231G00660</name>
    <name evidence="7" type="ORF">E6C27_scaffold418G001010</name>
</gene>
<dbReference type="InterPro" id="IPR039537">
    <property type="entry name" value="Retrotran_Ty1/copia-like"/>
</dbReference>
<dbReference type="Gene3D" id="3.30.420.10">
    <property type="entry name" value="Ribonuclease H-like superfamily/Ribonuclease H"/>
    <property type="match status" value="1"/>
</dbReference>
<dbReference type="Pfam" id="PF07727">
    <property type="entry name" value="RVT_2"/>
    <property type="match status" value="1"/>
</dbReference>
<dbReference type="InterPro" id="IPR013103">
    <property type="entry name" value="RVT_2"/>
</dbReference>
<keyword evidence="4" id="KW-0378">Hydrolase</keyword>
<dbReference type="AlphaFoldDB" id="A0A5A7VJ82"/>
<accession>A0A5A7VJ82</accession>
<dbReference type="InterPro" id="IPR036875">
    <property type="entry name" value="Znf_CCHC_sf"/>
</dbReference>
<dbReference type="SUPFAM" id="SSF53098">
    <property type="entry name" value="Ribonuclease H-like"/>
    <property type="match status" value="1"/>
</dbReference>
<evidence type="ECO:0000313" key="9">
    <source>
        <dbReference type="Proteomes" id="UP000321393"/>
    </source>
</evidence>
<dbReference type="InterPro" id="IPR043502">
    <property type="entry name" value="DNA/RNA_pol_sf"/>
</dbReference>
<feature type="domain" description="Integrase catalytic" evidence="6">
    <location>
        <begin position="152"/>
        <end position="347"/>
    </location>
</feature>
<evidence type="ECO:0000256" key="3">
    <source>
        <dbReference type="ARBA" id="ARBA00022750"/>
    </source>
</evidence>
<dbReference type="GO" id="GO:0006508">
    <property type="term" value="P:proteolysis"/>
    <property type="evidence" value="ECO:0007669"/>
    <property type="project" value="UniProtKB-KW"/>
</dbReference>
<protein>
    <submittedName>
        <fullName evidence="7">Integrase, catalytic core</fullName>
    </submittedName>
</protein>
<evidence type="ECO:0000313" key="8">
    <source>
        <dbReference type="EMBL" id="TYK10893.1"/>
    </source>
</evidence>
<dbReference type="Proteomes" id="UP000321947">
    <property type="component" value="Unassembled WGS sequence"/>
</dbReference>
<dbReference type="Pfam" id="PF25597">
    <property type="entry name" value="SH3_retrovirus"/>
    <property type="match status" value="1"/>
</dbReference>
<dbReference type="InterPro" id="IPR012337">
    <property type="entry name" value="RNaseH-like_sf"/>
</dbReference>
<dbReference type="Gene3D" id="4.10.60.10">
    <property type="entry name" value="Zinc finger, CCHC-type"/>
    <property type="match status" value="1"/>
</dbReference>
<organism evidence="7 9">
    <name type="scientific">Cucumis melo var. makuwa</name>
    <name type="common">Oriental melon</name>
    <dbReference type="NCBI Taxonomy" id="1194695"/>
    <lineage>
        <taxon>Eukaryota</taxon>
        <taxon>Viridiplantae</taxon>
        <taxon>Streptophyta</taxon>
        <taxon>Embryophyta</taxon>
        <taxon>Tracheophyta</taxon>
        <taxon>Spermatophyta</taxon>
        <taxon>Magnoliopsida</taxon>
        <taxon>eudicotyledons</taxon>
        <taxon>Gunneridae</taxon>
        <taxon>Pentapetalae</taxon>
        <taxon>rosids</taxon>
        <taxon>fabids</taxon>
        <taxon>Cucurbitales</taxon>
        <taxon>Cucurbitaceae</taxon>
        <taxon>Benincaseae</taxon>
        <taxon>Cucumis</taxon>
    </lineage>
</organism>
<dbReference type="OrthoDB" id="1706811at2759"/>
<evidence type="ECO:0000256" key="4">
    <source>
        <dbReference type="ARBA" id="ARBA00022801"/>
    </source>
</evidence>
<keyword evidence="2" id="KW-0479">Metal-binding</keyword>
<keyword evidence="3" id="KW-0064">Aspartyl protease</keyword>
<dbReference type="PROSITE" id="PS50994">
    <property type="entry name" value="INTEGRASE"/>
    <property type="match status" value="1"/>
</dbReference>
<proteinExistence type="predicted"/>
<sequence length="824" mass="92097">MGLRLEYKSVRDALLHRSPLPSLDVAIQEILFEEKRLDINLSKHSDVVLANTYSPPRASSTFCKNCKLTGHKFIDCSKIECRYCHKPGHILDNCPIKSPRPRSYSIRAKNFTKPNNSSVVAAASDNSTTPQFQINDLQSLLNQLISSSSSTLAVSPGNRWLLDSVYFNHMTSNYSLMNTPSPAKSLPPIYAADDNCMNITHMGIINTTSLNIPHTYCVSNLTFNLVSVGQLCDLGLTVSFSPNGCQVQDPQTGQTIGTGRKVGRLFELLSLQSTLVQRSCPHTSQQNGRVERKQHHILDSVRALLLFASCPEKFWGEAALTSVYTINRLPSSVLQNISPFERLYGTPPNYSNLKVFGCACFVLLHPHEQTKLEPRARLCCFLGYDTEHKGFRCWDPLSNRLRISRHVTFWEHIMFSRLSSFHASFSTPQLFFTNTSIDLFPLSESTPDNELAESAPTSATSEQSSISDGSPEPTPGTPSRHSTRASLVAKGYSQEYGIDYEEAFAPAARITSVRSLLTVAAAKQWPLLQMDVKNAFLNGTLSEEVYMKPPPSTSSPPHKVCLLRRILYGLKQDPRAWFATFSSTITQLGLTSNPHDTALFTRHTPQGITGSNTASMPLDPNVHFTPYDGVPLYGFSLYRQLVGILIYLTVTRTDIAYVVHIVSQFMAAPQPSILLPYYVSFVSQFMAAPQPSILLPYYVSFVISRKLWDMDFSFLLNPLSYYLAILMQIGLGIPLINVLQQGPTLLHSDNRSAIQIAQNDVFHERTRHIENDFHFIRHHLLSNTLLLESVSTTEQPTDIFTKALPSTHFNQLRTKLKLTATLPP</sequence>